<evidence type="ECO:0000256" key="1">
    <source>
        <dbReference type="SAM" id="MobiDB-lite"/>
    </source>
</evidence>
<feature type="signal peptide" evidence="2">
    <location>
        <begin position="1"/>
        <end position="25"/>
    </location>
</feature>
<dbReference type="RefSeq" id="XP_003745986.3">
    <property type="nucleotide sequence ID" value="XM_003745938.3"/>
</dbReference>
<dbReference type="KEGG" id="goe:100905544"/>
<evidence type="ECO:0000259" key="3">
    <source>
        <dbReference type="Pfam" id="PF03067"/>
    </source>
</evidence>
<gene>
    <name evidence="5" type="primary">LOC100905544</name>
</gene>
<feature type="compositionally biased region" description="Low complexity" evidence="1">
    <location>
        <begin position="240"/>
        <end position="253"/>
    </location>
</feature>
<keyword evidence="2" id="KW-0732">Signal</keyword>
<accession>A0AAJ6QW70</accession>
<feature type="chain" id="PRO_5042530815" evidence="2">
    <location>
        <begin position="26"/>
        <end position="440"/>
    </location>
</feature>
<feature type="region of interest" description="Disordered" evidence="1">
    <location>
        <begin position="305"/>
        <end position="342"/>
    </location>
</feature>
<keyword evidence="4" id="KW-1185">Reference proteome</keyword>
<feature type="compositionally biased region" description="Basic residues" evidence="1">
    <location>
        <begin position="254"/>
        <end position="278"/>
    </location>
</feature>
<protein>
    <submittedName>
        <fullName evidence="5">Uncharacterized protein LOC100905544</fullName>
    </submittedName>
</protein>
<dbReference type="AlphaFoldDB" id="A0AAJ6QW70"/>
<reference evidence="5" key="1">
    <citation type="submission" date="2025-08" db="UniProtKB">
        <authorList>
            <consortium name="RefSeq"/>
        </authorList>
    </citation>
    <scope>IDENTIFICATION</scope>
</reference>
<feature type="region of interest" description="Disordered" evidence="1">
    <location>
        <begin position="224"/>
        <end position="283"/>
    </location>
</feature>
<sequence length="440" mass="49501">MLSSLSSPLYFLILALASKLSPVRSHGRLMEPPSRSSMWRVGFKTPRNYNDNELFCGGFTRQLRNGMKCGVCGDPWDVSPPRANEAGGKYATGMIARRYRPGQVIETAVELTANHMGHFRFRLCPVNDPSVKATDECMAKYPLKIVEASSNDPYRYVLPDRKSRYRVRVMLPSNITCTQCVFQWTYTAGNNWGRCPDGVSRVGCGPQETFRGCSDIAISDGATGTDSVPVGVPSRKPWETTEGTTAKPGTTFRFKPKTTPKWHRATHKWNNKPQHKKPIYPPKEKYPSSPKYWTKSTWITTSKPVWSSTPGLEKEEGPLPMTPPRTKMHGHYPEPTTSRPTRYTEAMTPKMSFPTTPRTRFTPLLKSVTGWVGTTTKKPTTTSRTSLKPEVENEIPSKAPPKRFCSPVGVYVGSRKMQQWCDLNCLQAPYYCPRTHCKCA</sequence>
<proteinExistence type="predicted"/>
<evidence type="ECO:0000256" key="2">
    <source>
        <dbReference type="SAM" id="SignalP"/>
    </source>
</evidence>
<feature type="domain" description="Chitin-binding type-4" evidence="3">
    <location>
        <begin position="26"/>
        <end position="216"/>
    </location>
</feature>
<dbReference type="Proteomes" id="UP000694867">
    <property type="component" value="Unplaced"/>
</dbReference>
<evidence type="ECO:0000313" key="4">
    <source>
        <dbReference type="Proteomes" id="UP000694867"/>
    </source>
</evidence>
<evidence type="ECO:0000313" key="5">
    <source>
        <dbReference type="RefSeq" id="XP_003745986.3"/>
    </source>
</evidence>
<dbReference type="InterPro" id="IPR004302">
    <property type="entry name" value="Cellulose/chitin-bd_N"/>
</dbReference>
<dbReference type="Pfam" id="PF03067">
    <property type="entry name" value="LPMO_10"/>
    <property type="match status" value="1"/>
</dbReference>
<dbReference type="GeneID" id="100905544"/>
<organism evidence="4 5">
    <name type="scientific">Galendromus occidentalis</name>
    <name type="common">western predatory mite</name>
    <dbReference type="NCBI Taxonomy" id="34638"/>
    <lineage>
        <taxon>Eukaryota</taxon>
        <taxon>Metazoa</taxon>
        <taxon>Ecdysozoa</taxon>
        <taxon>Arthropoda</taxon>
        <taxon>Chelicerata</taxon>
        <taxon>Arachnida</taxon>
        <taxon>Acari</taxon>
        <taxon>Parasitiformes</taxon>
        <taxon>Mesostigmata</taxon>
        <taxon>Gamasina</taxon>
        <taxon>Phytoseioidea</taxon>
        <taxon>Phytoseiidae</taxon>
        <taxon>Typhlodrominae</taxon>
        <taxon>Galendromus</taxon>
    </lineage>
</organism>
<name>A0AAJ6QW70_9ACAR</name>